<proteinExistence type="predicted"/>
<gene>
    <name evidence="1" type="ORF">GBZ48_33915</name>
</gene>
<dbReference type="Gene3D" id="2.150.10.10">
    <property type="entry name" value="Serralysin-like metalloprotease, C-terminal"/>
    <property type="match status" value="1"/>
</dbReference>
<organism evidence="1 2">
    <name type="scientific">Azospirillum melinis</name>
    <dbReference type="NCBI Taxonomy" id="328839"/>
    <lineage>
        <taxon>Bacteria</taxon>
        <taxon>Pseudomonadati</taxon>
        <taxon>Pseudomonadota</taxon>
        <taxon>Alphaproteobacteria</taxon>
        <taxon>Rhodospirillales</taxon>
        <taxon>Azospirillaceae</taxon>
        <taxon>Azospirillum</taxon>
    </lineage>
</organism>
<reference evidence="1 2" key="1">
    <citation type="submission" date="2019-10" db="EMBL/GenBank/DDBJ databases">
        <title>Genome sequence of Azospirillum melinis.</title>
        <authorList>
            <person name="Ambrosini A."/>
            <person name="Sant'Anna F.H."/>
            <person name="Cassan F.D."/>
            <person name="Souza E.M."/>
            <person name="Passaglia L.M.P."/>
        </authorList>
    </citation>
    <scope>NUCLEOTIDE SEQUENCE [LARGE SCALE GENOMIC DNA]</scope>
    <source>
        <strain evidence="1 2">TMCY0552</strain>
    </source>
</reference>
<accession>A0ABX2KWC9</accession>
<dbReference type="InterPro" id="IPR011049">
    <property type="entry name" value="Serralysin-like_metalloprot_C"/>
</dbReference>
<evidence type="ECO:0000313" key="2">
    <source>
        <dbReference type="Proteomes" id="UP000605086"/>
    </source>
</evidence>
<sequence>MNSYLPDGQGASIVSALDDGGYVIAWHSLNQDGSSYGVYAQRYNATGQTVGGEFRVNQSTASDQLLAGVVGLPGGRFAVTWYTRQSGSWELYQRQFDASGAGGSESRITAWGGSWGPAWASQSVALKGGGYVTVWQSNDGSGNVNDVYVQRFADNGALLGAPIRVNSYRLGEQSSPTVAATADGGFVVGWQSAGQDGSGLGIYAQRFDPVGGRVGNEFRLSDVTAGDQSLPSFAPTSDGGFIATWGGAAAVAKLYQSISTSGTVQGTAGNDVLVSTSAQEAFFGGQGADVFRFLGPDLGGDAILDFQSGIDRIEVLGSAFGSLPTGQLDAGRFALNAPGDADDRFVFNTATGVLSYDPDGTGTMAATAVALLNVRSLSASDIWVAAPT</sequence>
<comment type="caution">
    <text evidence="1">The sequence shown here is derived from an EMBL/GenBank/DDBJ whole genome shotgun (WGS) entry which is preliminary data.</text>
</comment>
<name>A0ABX2KWC9_9PROT</name>
<dbReference type="Proteomes" id="UP000605086">
    <property type="component" value="Unassembled WGS sequence"/>
</dbReference>
<evidence type="ECO:0000313" key="1">
    <source>
        <dbReference type="EMBL" id="NUB04209.1"/>
    </source>
</evidence>
<dbReference type="SUPFAM" id="SSF51120">
    <property type="entry name" value="beta-Roll"/>
    <property type="match status" value="1"/>
</dbReference>
<evidence type="ECO:0008006" key="3">
    <source>
        <dbReference type="Google" id="ProtNLM"/>
    </source>
</evidence>
<keyword evidence="2" id="KW-1185">Reference proteome</keyword>
<dbReference type="RefSeq" id="WP_174475055.1">
    <property type="nucleotide sequence ID" value="NZ_JAGINN010000039.1"/>
</dbReference>
<dbReference type="EMBL" id="WHOS01000093">
    <property type="protein sequence ID" value="NUB04209.1"/>
    <property type="molecule type" value="Genomic_DNA"/>
</dbReference>
<protein>
    <recommendedName>
        <fullName evidence="3">Calcium-binding protein</fullName>
    </recommendedName>
</protein>